<protein>
    <submittedName>
        <fullName evidence="1">Uncharacterized protein</fullName>
    </submittedName>
</protein>
<dbReference type="Gene3D" id="3.30.160.660">
    <property type="match status" value="1"/>
</dbReference>
<proteinExistence type="predicted"/>
<dbReference type="PANTHER" id="PTHR37809">
    <property type="entry name" value="RIBOSOMAL PROTEIN S12 METHYLTHIOTRANSFERASE ACCESSORY FACTOR YCAO"/>
    <property type="match status" value="1"/>
</dbReference>
<dbReference type="PANTHER" id="PTHR37809:SF1">
    <property type="entry name" value="RIBOSOMAL PROTEIN S12 METHYLTHIOTRANSFERASE ACCESSORY FACTOR YCAO"/>
    <property type="match status" value="1"/>
</dbReference>
<organism evidence="1 2">
    <name type="scientific">Niveispirillum cyanobacteriorum</name>
    <dbReference type="NCBI Taxonomy" id="1612173"/>
    <lineage>
        <taxon>Bacteria</taxon>
        <taxon>Pseudomonadati</taxon>
        <taxon>Pseudomonadota</taxon>
        <taxon>Alphaproteobacteria</taxon>
        <taxon>Rhodospirillales</taxon>
        <taxon>Azospirillaceae</taxon>
        <taxon>Niveispirillum</taxon>
    </lineage>
</organism>
<dbReference type="Pfam" id="PF02624">
    <property type="entry name" value="YcaO"/>
    <property type="match status" value="1"/>
</dbReference>
<gene>
    <name evidence="1" type="ORF">C0V82_16595</name>
</gene>
<dbReference type="PROSITE" id="PS51664">
    <property type="entry name" value="YCAO"/>
    <property type="match status" value="1"/>
</dbReference>
<name>A0A2K9NG01_9PROT</name>
<evidence type="ECO:0000313" key="1">
    <source>
        <dbReference type="EMBL" id="AUN32043.1"/>
    </source>
</evidence>
<sequence length="412" mass="45241">MDQVRLTDWDNLEAPQWRRLVSAEETLARVKPLFPLFGITRVANVTGLDTIGIPVVMVNRPNSRGLAASQGKGVTLAAAKASAVMESIESWHAERASHLSLRIGSYEDLRYSLPVVDPDLLPCNMDSVYTPHHQLLWAEGTNLRDGNSLWIPYEMVHSNYTLPLPTGHGCFQATSNGLASGNHWIEAVIHGLSEVIERDARTLWNLLPEEAQEDTRIDLETIADPACRSLLARFAHAGVAVGVWDLTSDVGVPTFLARIVQADAGLGTTVRPAAGYGTHLVPEIALSRALTEAAQSRLTFISGARDDMRREEYDHFLAEEQQMLWLNRIRLGATVRDFNEIKGWRDQSLRGDLGELRQRLANIGIEDVVVVDLTRAEIGIPVVRVVVPGLEGVDATSQYSLGARGRRAAGLA</sequence>
<accession>A0A2K9NG01</accession>
<dbReference type="RefSeq" id="WP_102113594.1">
    <property type="nucleotide sequence ID" value="NZ_BMGN01000006.1"/>
</dbReference>
<reference evidence="1 2" key="1">
    <citation type="submission" date="2017-12" db="EMBL/GenBank/DDBJ databases">
        <title>Genomes of bacteria within cyanobacterial aggregates.</title>
        <authorList>
            <person name="Cai H."/>
        </authorList>
    </citation>
    <scope>NUCLEOTIDE SEQUENCE [LARGE SCALE GENOMIC DNA]</scope>
    <source>
        <strain evidence="1 2">TH16</strain>
    </source>
</reference>
<dbReference type="EMBL" id="CP025612">
    <property type="protein sequence ID" value="AUN32043.1"/>
    <property type="molecule type" value="Genomic_DNA"/>
</dbReference>
<keyword evidence="2" id="KW-1185">Reference proteome</keyword>
<dbReference type="OrthoDB" id="2379922at2"/>
<dbReference type="AlphaFoldDB" id="A0A2K9NG01"/>
<dbReference type="Proteomes" id="UP000234752">
    <property type="component" value="Chromosome eg_2"/>
</dbReference>
<dbReference type="InterPro" id="IPR003776">
    <property type="entry name" value="YcaO-like_dom"/>
</dbReference>
<dbReference type="Gene3D" id="3.30.1330.230">
    <property type="match status" value="1"/>
</dbReference>
<dbReference type="NCBIfam" id="TIGR00702">
    <property type="entry name" value="YcaO-type kinase domain"/>
    <property type="match status" value="1"/>
</dbReference>
<evidence type="ECO:0000313" key="2">
    <source>
        <dbReference type="Proteomes" id="UP000234752"/>
    </source>
</evidence>
<dbReference type="KEGG" id="ncb:C0V82_16595"/>